<dbReference type="AlphaFoldDB" id="G7IH58"/>
<dbReference type="EMBL" id="CM001218">
    <property type="protein sequence ID" value="AES66623.1"/>
    <property type="molecule type" value="Genomic_DNA"/>
</dbReference>
<reference evidence="1 3" key="1">
    <citation type="journal article" date="2011" name="Nature">
        <title>The Medicago genome provides insight into the evolution of rhizobial symbioses.</title>
        <authorList>
            <person name="Young N.D."/>
            <person name="Debelle F."/>
            <person name="Oldroyd G.E."/>
            <person name="Geurts R."/>
            <person name="Cannon S.B."/>
            <person name="Udvardi M.K."/>
            <person name="Benedito V.A."/>
            <person name="Mayer K.F."/>
            <person name="Gouzy J."/>
            <person name="Schoof H."/>
            <person name="Van de Peer Y."/>
            <person name="Proost S."/>
            <person name="Cook D.R."/>
            <person name="Meyers B.C."/>
            <person name="Spannagl M."/>
            <person name="Cheung F."/>
            <person name="De Mita S."/>
            <person name="Krishnakumar V."/>
            <person name="Gundlach H."/>
            <person name="Zhou S."/>
            <person name="Mudge J."/>
            <person name="Bharti A.K."/>
            <person name="Murray J.D."/>
            <person name="Naoumkina M.A."/>
            <person name="Rosen B."/>
            <person name="Silverstein K.A."/>
            <person name="Tang H."/>
            <person name="Rombauts S."/>
            <person name="Zhao P.X."/>
            <person name="Zhou P."/>
            <person name="Barbe V."/>
            <person name="Bardou P."/>
            <person name="Bechner M."/>
            <person name="Bellec A."/>
            <person name="Berger A."/>
            <person name="Berges H."/>
            <person name="Bidwell S."/>
            <person name="Bisseling T."/>
            <person name="Choisne N."/>
            <person name="Couloux A."/>
            <person name="Denny R."/>
            <person name="Deshpande S."/>
            <person name="Dai X."/>
            <person name="Doyle J.J."/>
            <person name="Dudez A.M."/>
            <person name="Farmer A.D."/>
            <person name="Fouteau S."/>
            <person name="Franken C."/>
            <person name="Gibelin C."/>
            <person name="Gish J."/>
            <person name="Goldstein S."/>
            <person name="Gonzalez A.J."/>
            <person name="Green P.J."/>
            <person name="Hallab A."/>
            <person name="Hartog M."/>
            <person name="Hua A."/>
            <person name="Humphray S.J."/>
            <person name="Jeong D.H."/>
            <person name="Jing Y."/>
            <person name="Jocker A."/>
            <person name="Kenton S.M."/>
            <person name="Kim D.J."/>
            <person name="Klee K."/>
            <person name="Lai H."/>
            <person name="Lang C."/>
            <person name="Lin S."/>
            <person name="Macmil S.L."/>
            <person name="Magdelenat G."/>
            <person name="Matthews L."/>
            <person name="McCorrison J."/>
            <person name="Monaghan E.L."/>
            <person name="Mun J.H."/>
            <person name="Najar F.Z."/>
            <person name="Nicholson C."/>
            <person name="Noirot C."/>
            <person name="O'Bleness M."/>
            <person name="Paule C.R."/>
            <person name="Poulain J."/>
            <person name="Prion F."/>
            <person name="Qin B."/>
            <person name="Qu C."/>
            <person name="Retzel E.F."/>
            <person name="Riddle C."/>
            <person name="Sallet E."/>
            <person name="Samain S."/>
            <person name="Samson N."/>
            <person name="Sanders I."/>
            <person name="Saurat O."/>
            <person name="Scarpelli C."/>
            <person name="Schiex T."/>
            <person name="Segurens B."/>
            <person name="Severin A.J."/>
            <person name="Sherrier D.J."/>
            <person name="Shi R."/>
            <person name="Sims S."/>
            <person name="Singer S.R."/>
            <person name="Sinharoy S."/>
            <person name="Sterck L."/>
            <person name="Viollet A."/>
            <person name="Wang B.B."/>
            <person name="Wang K."/>
            <person name="Wang M."/>
            <person name="Wang X."/>
            <person name="Warfsmann J."/>
            <person name="Weissenbach J."/>
            <person name="White D.D."/>
            <person name="White J.D."/>
            <person name="Wiley G.B."/>
            <person name="Wincker P."/>
            <person name="Xing Y."/>
            <person name="Yang L."/>
            <person name="Yao Z."/>
            <person name="Ying F."/>
            <person name="Zhai J."/>
            <person name="Zhou L."/>
            <person name="Zuber A."/>
            <person name="Denarie J."/>
            <person name="Dixon R.A."/>
            <person name="May G.D."/>
            <person name="Schwartz D.C."/>
            <person name="Rogers J."/>
            <person name="Quetier F."/>
            <person name="Town C.D."/>
            <person name="Roe B.A."/>
        </authorList>
    </citation>
    <scope>NUCLEOTIDE SEQUENCE [LARGE SCALE GENOMIC DNA]</scope>
    <source>
        <strain evidence="1">A17</strain>
        <strain evidence="2 3">cv. Jemalong A17</strain>
    </source>
</reference>
<protein>
    <submittedName>
        <fullName evidence="1 2">Uncharacterized protein</fullName>
    </submittedName>
</protein>
<dbReference type="PaxDb" id="3880-AES66623"/>
<evidence type="ECO:0000313" key="2">
    <source>
        <dbReference type="EnsemblPlants" id="AES66623"/>
    </source>
</evidence>
<dbReference type="Proteomes" id="UP000002051">
    <property type="component" value="Chromosome 2"/>
</dbReference>
<sequence>MQSFPVIVLDFFRNGCVKIFVCFMFEFRKIICSFDVNKLLMMTEFYPNDCIDVSEVVFRHQLKNYVINVRSDPKFAKLKGLRSLSASVKGVFLAMKVVKSNLCNKMDDH</sequence>
<dbReference type="EnsemblPlants" id="AES66623">
    <property type="protein sequence ID" value="AES66623"/>
    <property type="gene ID" value="MTR_2g076500"/>
</dbReference>
<evidence type="ECO:0000313" key="3">
    <source>
        <dbReference type="Proteomes" id="UP000002051"/>
    </source>
</evidence>
<proteinExistence type="predicted"/>
<dbReference type="HOGENOM" id="CLU_2187815_0_0_1"/>
<accession>G7IH58</accession>
<keyword evidence="3" id="KW-1185">Reference proteome</keyword>
<reference evidence="2" key="3">
    <citation type="submission" date="2015-04" db="UniProtKB">
        <authorList>
            <consortium name="EnsemblPlants"/>
        </authorList>
    </citation>
    <scope>IDENTIFICATION</scope>
    <source>
        <strain evidence="2">cv. Jemalong A17</strain>
    </source>
</reference>
<reference evidence="1 3" key="2">
    <citation type="journal article" date="2014" name="BMC Genomics">
        <title>An improved genome release (version Mt4.0) for the model legume Medicago truncatula.</title>
        <authorList>
            <person name="Tang H."/>
            <person name="Krishnakumar V."/>
            <person name="Bidwell S."/>
            <person name="Rosen B."/>
            <person name="Chan A."/>
            <person name="Zhou S."/>
            <person name="Gentzbittel L."/>
            <person name="Childs K.L."/>
            <person name="Yandell M."/>
            <person name="Gundlach H."/>
            <person name="Mayer K.F."/>
            <person name="Schwartz D.C."/>
            <person name="Town C.D."/>
        </authorList>
    </citation>
    <scope>GENOME REANNOTATION</scope>
    <source>
        <strain evidence="2 3">cv. Jemalong A17</strain>
    </source>
</reference>
<gene>
    <name evidence="1" type="ordered locus">MTR_2g076500</name>
</gene>
<name>G7IH58_MEDTR</name>
<evidence type="ECO:0000313" key="1">
    <source>
        <dbReference type="EMBL" id="AES66623.1"/>
    </source>
</evidence>
<organism evidence="1 3">
    <name type="scientific">Medicago truncatula</name>
    <name type="common">Barrel medic</name>
    <name type="synonym">Medicago tribuloides</name>
    <dbReference type="NCBI Taxonomy" id="3880"/>
    <lineage>
        <taxon>Eukaryota</taxon>
        <taxon>Viridiplantae</taxon>
        <taxon>Streptophyta</taxon>
        <taxon>Embryophyta</taxon>
        <taxon>Tracheophyta</taxon>
        <taxon>Spermatophyta</taxon>
        <taxon>Magnoliopsida</taxon>
        <taxon>eudicotyledons</taxon>
        <taxon>Gunneridae</taxon>
        <taxon>Pentapetalae</taxon>
        <taxon>rosids</taxon>
        <taxon>fabids</taxon>
        <taxon>Fabales</taxon>
        <taxon>Fabaceae</taxon>
        <taxon>Papilionoideae</taxon>
        <taxon>50 kb inversion clade</taxon>
        <taxon>NPAAA clade</taxon>
        <taxon>Hologalegina</taxon>
        <taxon>IRL clade</taxon>
        <taxon>Trifolieae</taxon>
        <taxon>Medicago</taxon>
    </lineage>
</organism>